<sequence>MVGGGKGGGLGRETVRSVGLGVVGVGEGRRRVVVGIGTLGMGVVGEWVDRTSGVVLEMRGAGACRWAGGGTREGIAEGGSGGGLYGVGAVRGRWWVVVGIELGGGWGPVRCGVLVGCRGGGSCGGEGWGGVVGSEREWSASKHAVGGGGGGVVRLMAGWAVGGIWGWGGWGCLGLAGGRWLGASGGIVEEGRPGGVVKVWCGCWVSWGSGRLRG</sequence>
<evidence type="ECO:0000313" key="2">
    <source>
        <dbReference type="Proteomes" id="UP001151760"/>
    </source>
</evidence>
<reference evidence="1" key="2">
    <citation type="submission" date="2022-01" db="EMBL/GenBank/DDBJ databases">
        <authorList>
            <person name="Yamashiro T."/>
            <person name="Shiraishi A."/>
            <person name="Satake H."/>
            <person name="Nakayama K."/>
        </authorList>
    </citation>
    <scope>NUCLEOTIDE SEQUENCE</scope>
</reference>
<keyword evidence="2" id="KW-1185">Reference proteome</keyword>
<gene>
    <name evidence="1" type="ORF">Tco_0923134</name>
</gene>
<proteinExistence type="predicted"/>
<reference evidence="1" key="1">
    <citation type="journal article" date="2022" name="Int. J. Mol. Sci.">
        <title>Draft Genome of Tanacetum Coccineum: Genomic Comparison of Closely Related Tanacetum-Family Plants.</title>
        <authorList>
            <person name="Yamashiro T."/>
            <person name="Shiraishi A."/>
            <person name="Nakayama K."/>
            <person name="Satake H."/>
        </authorList>
    </citation>
    <scope>NUCLEOTIDE SEQUENCE</scope>
</reference>
<accession>A0ABQ5D039</accession>
<organism evidence="1 2">
    <name type="scientific">Tanacetum coccineum</name>
    <dbReference type="NCBI Taxonomy" id="301880"/>
    <lineage>
        <taxon>Eukaryota</taxon>
        <taxon>Viridiplantae</taxon>
        <taxon>Streptophyta</taxon>
        <taxon>Embryophyta</taxon>
        <taxon>Tracheophyta</taxon>
        <taxon>Spermatophyta</taxon>
        <taxon>Magnoliopsida</taxon>
        <taxon>eudicotyledons</taxon>
        <taxon>Gunneridae</taxon>
        <taxon>Pentapetalae</taxon>
        <taxon>asterids</taxon>
        <taxon>campanulids</taxon>
        <taxon>Asterales</taxon>
        <taxon>Asteraceae</taxon>
        <taxon>Asteroideae</taxon>
        <taxon>Anthemideae</taxon>
        <taxon>Anthemidinae</taxon>
        <taxon>Tanacetum</taxon>
    </lineage>
</organism>
<evidence type="ECO:0000313" key="1">
    <source>
        <dbReference type="EMBL" id="GJT32715.1"/>
    </source>
</evidence>
<dbReference type="EMBL" id="BQNB010014815">
    <property type="protein sequence ID" value="GJT32715.1"/>
    <property type="molecule type" value="Genomic_DNA"/>
</dbReference>
<dbReference type="Proteomes" id="UP001151760">
    <property type="component" value="Unassembled WGS sequence"/>
</dbReference>
<name>A0ABQ5D039_9ASTR</name>
<comment type="caution">
    <text evidence="1">The sequence shown here is derived from an EMBL/GenBank/DDBJ whole genome shotgun (WGS) entry which is preliminary data.</text>
</comment>
<protein>
    <submittedName>
        <fullName evidence="1">Uncharacterized protein</fullName>
    </submittedName>
</protein>